<organism evidence="3 4">
    <name type="scientific">Cyclotella cryptica</name>
    <dbReference type="NCBI Taxonomy" id="29204"/>
    <lineage>
        <taxon>Eukaryota</taxon>
        <taxon>Sar</taxon>
        <taxon>Stramenopiles</taxon>
        <taxon>Ochrophyta</taxon>
        <taxon>Bacillariophyta</taxon>
        <taxon>Coscinodiscophyceae</taxon>
        <taxon>Thalassiosirophycidae</taxon>
        <taxon>Stephanodiscales</taxon>
        <taxon>Stephanodiscaceae</taxon>
        <taxon>Cyclotella</taxon>
    </lineage>
</organism>
<dbReference type="AlphaFoldDB" id="A0ABD3QJQ3"/>
<gene>
    <name evidence="3" type="ORF">HJC23_003668</name>
</gene>
<evidence type="ECO:0000256" key="1">
    <source>
        <dbReference type="SAM" id="Coils"/>
    </source>
</evidence>
<evidence type="ECO:0000256" key="2">
    <source>
        <dbReference type="SAM" id="SignalP"/>
    </source>
</evidence>
<feature type="chain" id="PRO_5044825311" description="CP12 domain-containing protein" evidence="2">
    <location>
        <begin position="16"/>
        <end position="201"/>
    </location>
</feature>
<evidence type="ECO:0000313" key="3">
    <source>
        <dbReference type="EMBL" id="KAL3800372.1"/>
    </source>
</evidence>
<name>A0ABD3QJQ3_9STRA</name>
<keyword evidence="2" id="KW-0732">Signal</keyword>
<proteinExistence type="predicted"/>
<dbReference type="Pfam" id="PF02672">
    <property type="entry name" value="CP12"/>
    <property type="match status" value="1"/>
</dbReference>
<protein>
    <recommendedName>
        <fullName evidence="5">CP12 domain-containing protein</fullName>
    </recommendedName>
</protein>
<feature type="signal peptide" evidence="2">
    <location>
        <begin position="1"/>
        <end position="15"/>
    </location>
</feature>
<evidence type="ECO:0000313" key="4">
    <source>
        <dbReference type="Proteomes" id="UP001516023"/>
    </source>
</evidence>
<dbReference type="Proteomes" id="UP001516023">
    <property type="component" value="Unassembled WGS sequence"/>
</dbReference>
<accession>A0ABD3QJQ3</accession>
<dbReference type="EMBL" id="JABMIG020000033">
    <property type="protein sequence ID" value="KAL3800372.1"/>
    <property type="molecule type" value="Genomic_DNA"/>
</dbReference>
<sequence length="201" mass="21402">MKFLTLALLASYTSAFAPVPLGKRAPTSHFSRADSSAAVEAALEASKKYGATSAEARVLWDIVEEMDASDNSAAYQAPVLDAEYEAKVKALSQMLSKTKAELDEVKQLADELKGVKLASPSVSASAPDDSAMKEALSAARDATKKFGMESVDAKLAWETVEEVAASTSYSAIRAPLDEECLIELIEGCEALEKFKAALDSR</sequence>
<keyword evidence="1" id="KW-0175">Coiled coil</keyword>
<reference evidence="3 4" key="1">
    <citation type="journal article" date="2020" name="G3 (Bethesda)">
        <title>Improved Reference Genome for Cyclotella cryptica CCMP332, a Model for Cell Wall Morphogenesis, Salinity Adaptation, and Lipid Production in Diatoms (Bacillariophyta).</title>
        <authorList>
            <person name="Roberts W.R."/>
            <person name="Downey K.M."/>
            <person name="Ruck E.C."/>
            <person name="Traller J.C."/>
            <person name="Alverson A.J."/>
        </authorList>
    </citation>
    <scope>NUCLEOTIDE SEQUENCE [LARGE SCALE GENOMIC DNA]</scope>
    <source>
        <strain evidence="3 4">CCMP332</strain>
    </source>
</reference>
<feature type="coiled-coil region" evidence="1">
    <location>
        <begin position="88"/>
        <end position="115"/>
    </location>
</feature>
<keyword evidence="4" id="KW-1185">Reference proteome</keyword>
<comment type="caution">
    <text evidence="3">The sequence shown here is derived from an EMBL/GenBank/DDBJ whole genome shotgun (WGS) entry which is preliminary data.</text>
</comment>
<evidence type="ECO:0008006" key="5">
    <source>
        <dbReference type="Google" id="ProtNLM"/>
    </source>
</evidence>